<dbReference type="AlphaFoldDB" id="G4THN7"/>
<feature type="transmembrane region" description="Helical" evidence="1">
    <location>
        <begin position="424"/>
        <end position="444"/>
    </location>
</feature>
<dbReference type="Proteomes" id="UP000007148">
    <property type="component" value="Unassembled WGS sequence"/>
</dbReference>
<keyword evidence="1" id="KW-0472">Membrane</keyword>
<name>G4THN7_SERID</name>
<reference evidence="2 3" key="1">
    <citation type="journal article" date="2011" name="PLoS Pathog.">
        <title>Endophytic Life Strategies Decoded by Genome and Transcriptome Analyses of the Mutualistic Root Symbiont Piriformospora indica.</title>
        <authorList>
            <person name="Zuccaro A."/>
            <person name="Lahrmann U."/>
            <person name="Guldener U."/>
            <person name="Langen G."/>
            <person name="Pfiffi S."/>
            <person name="Biedenkopf D."/>
            <person name="Wong P."/>
            <person name="Samans B."/>
            <person name="Grimm C."/>
            <person name="Basiewicz M."/>
            <person name="Murat C."/>
            <person name="Martin F."/>
            <person name="Kogel K.H."/>
        </authorList>
    </citation>
    <scope>NUCLEOTIDE SEQUENCE [LARGE SCALE GENOMIC DNA]</scope>
    <source>
        <strain evidence="2 3">DSM 11827</strain>
    </source>
</reference>
<evidence type="ECO:0000313" key="3">
    <source>
        <dbReference type="Proteomes" id="UP000007148"/>
    </source>
</evidence>
<feature type="transmembrane region" description="Helical" evidence="1">
    <location>
        <begin position="251"/>
        <end position="269"/>
    </location>
</feature>
<dbReference type="PANTHER" id="PTHR35043">
    <property type="entry name" value="TRANSCRIPTION FACTOR DOMAIN-CONTAINING PROTEIN"/>
    <property type="match status" value="1"/>
</dbReference>
<proteinExistence type="predicted"/>
<dbReference type="PANTHER" id="PTHR35043:SF7">
    <property type="entry name" value="TRANSCRIPTION FACTOR DOMAIN-CONTAINING PROTEIN"/>
    <property type="match status" value="1"/>
</dbReference>
<dbReference type="EMBL" id="CAFZ01000096">
    <property type="protein sequence ID" value="CCA70830.1"/>
    <property type="molecule type" value="Genomic_DNA"/>
</dbReference>
<gene>
    <name evidence="2" type="ORF">PIIN_04765</name>
</gene>
<keyword evidence="1" id="KW-0812">Transmembrane</keyword>
<feature type="transmembrane region" description="Helical" evidence="1">
    <location>
        <begin position="346"/>
        <end position="366"/>
    </location>
</feature>
<dbReference type="eggNOG" id="ENOG502SPX8">
    <property type="taxonomic scope" value="Eukaryota"/>
</dbReference>
<dbReference type="OMA" id="SHIHYAN"/>
<feature type="transmembrane region" description="Helical" evidence="1">
    <location>
        <begin position="31"/>
        <end position="51"/>
    </location>
</feature>
<comment type="caution">
    <text evidence="2">The sequence shown here is derived from an EMBL/GenBank/DDBJ whole genome shotgun (WGS) entry which is preliminary data.</text>
</comment>
<evidence type="ECO:0000313" key="2">
    <source>
        <dbReference type="EMBL" id="CCA70830.1"/>
    </source>
</evidence>
<protein>
    <submittedName>
        <fullName evidence="2">Uncharacterized protein</fullName>
    </submittedName>
</protein>
<dbReference type="InParanoid" id="G4THN7"/>
<organism evidence="2 3">
    <name type="scientific">Serendipita indica (strain DSM 11827)</name>
    <name type="common">Root endophyte fungus</name>
    <name type="synonym">Piriformospora indica</name>
    <dbReference type="NCBI Taxonomy" id="1109443"/>
    <lineage>
        <taxon>Eukaryota</taxon>
        <taxon>Fungi</taxon>
        <taxon>Dikarya</taxon>
        <taxon>Basidiomycota</taxon>
        <taxon>Agaricomycotina</taxon>
        <taxon>Agaricomycetes</taxon>
        <taxon>Sebacinales</taxon>
        <taxon>Serendipitaceae</taxon>
        <taxon>Serendipita</taxon>
    </lineage>
</organism>
<evidence type="ECO:0000256" key="1">
    <source>
        <dbReference type="SAM" id="Phobius"/>
    </source>
</evidence>
<sequence length="461" mass="51797">MALAVAVYSLSASAASNTTECLPSCANQYRSLSGIVFSCLTTILLCIWVALHLNVPEPVDTRGLGYLARFKIWIRSFFRCIVAPVFVTLVFPEWVLGIAVRQFIAASRVAKKIDATRQQGFFIIMGGFHLFKQSQGSLKNQIETRKENAEESNLSVRTSSVEVGDGRGSCAPGTKPSNPFEEEFGDPIHPLDEFDVCRLLQTDKLRLPNTADLEDRCKSDGLAKFLVIVQTLWFITQCIARKVSKLPLTELEVITLGYTLLTVAMYISWWDKPYRVTFPVRVYETLPERTREQERLKQRMEEAGFWRMAFQYAMGAQGENIDLRSVKRVPMFHPGYKKVQWNVSDFGGILTTVFVGTLFGAVHFLAWSSPFPSDHMQFLWRFATIVMSVVPPAAVVVAVFSLLVDRLSEVLGVLIADSLFLLPPLYFVGRGITIVLALVTLAALPLEAYRDVAWSDFFPHI</sequence>
<keyword evidence="1" id="KW-1133">Transmembrane helix</keyword>
<dbReference type="OrthoDB" id="9451547at2759"/>
<feature type="transmembrane region" description="Helical" evidence="1">
    <location>
        <begin position="72"/>
        <end position="91"/>
    </location>
</feature>
<keyword evidence="3" id="KW-1185">Reference proteome</keyword>
<accession>G4THN7</accession>
<feature type="transmembrane region" description="Helical" evidence="1">
    <location>
        <begin position="378"/>
        <end position="404"/>
    </location>
</feature>
<dbReference type="HOGENOM" id="CLU_022883_6_1_1"/>